<dbReference type="NCBIfam" id="TIGR02412">
    <property type="entry name" value="pepN_strep_liv"/>
    <property type="match status" value="1"/>
</dbReference>
<dbReference type="PANTHER" id="PTHR11533">
    <property type="entry name" value="PROTEASE M1 ZINC METALLOPROTEASE"/>
    <property type="match status" value="1"/>
</dbReference>
<dbReference type="InterPro" id="IPR001930">
    <property type="entry name" value="Peptidase_M1"/>
</dbReference>
<evidence type="ECO:0000259" key="14">
    <source>
        <dbReference type="Pfam" id="PF01433"/>
    </source>
</evidence>
<evidence type="ECO:0000256" key="1">
    <source>
        <dbReference type="ARBA" id="ARBA00000098"/>
    </source>
</evidence>
<gene>
    <name evidence="17" type="primary">pepN</name>
    <name evidence="17" type="ORF">ACFP57_04990</name>
</gene>
<protein>
    <recommendedName>
        <fullName evidence="5">Aminopeptidase N</fullName>
        <ecNumber evidence="4">3.4.11.2</ecNumber>
    </recommendedName>
    <alternativeName>
        <fullName evidence="12">Alanine aminopeptidase</fullName>
    </alternativeName>
    <alternativeName>
        <fullName evidence="13">Lysyl aminopeptidase</fullName>
    </alternativeName>
</protein>
<dbReference type="EMBL" id="JBHSUA010000009">
    <property type="protein sequence ID" value="MFC6396343.1"/>
    <property type="molecule type" value="Genomic_DNA"/>
</dbReference>
<dbReference type="InterPro" id="IPR012778">
    <property type="entry name" value="Pept_M1_aminopeptidase"/>
</dbReference>
<evidence type="ECO:0000313" key="17">
    <source>
        <dbReference type="EMBL" id="MFC6396343.1"/>
    </source>
</evidence>
<dbReference type="Gene3D" id="1.10.390.10">
    <property type="entry name" value="Neutral Protease Domain 2"/>
    <property type="match status" value="1"/>
</dbReference>
<dbReference type="Proteomes" id="UP001596266">
    <property type="component" value="Unassembled WGS sequence"/>
</dbReference>
<evidence type="ECO:0000256" key="7">
    <source>
        <dbReference type="ARBA" id="ARBA00022670"/>
    </source>
</evidence>
<dbReference type="PANTHER" id="PTHR11533:SF174">
    <property type="entry name" value="PUROMYCIN-SENSITIVE AMINOPEPTIDASE-RELATED"/>
    <property type="match status" value="1"/>
</dbReference>
<evidence type="ECO:0000256" key="13">
    <source>
        <dbReference type="ARBA" id="ARBA00031533"/>
    </source>
</evidence>
<comment type="similarity">
    <text evidence="3">Belongs to the peptidase M1 family.</text>
</comment>
<evidence type="ECO:0000256" key="4">
    <source>
        <dbReference type="ARBA" id="ARBA00012564"/>
    </source>
</evidence>
<evidence type="ECO:0000256" key="9">
    <source>
        <dbReference type="ARBA" id="ARBA00022801"/>
    </source>
</evidence>
<keyword evidence="11" id="KW-0482">Metalloprotease</keyword>
<reference evidence="18" key="1">
    <citation type="journal article" date="2019" name="Int. J. Syst. Evol. Microbiol.">
        <title>The Global Catalogue of Microorganisms (GCM) 10K type strain sequencing project: providing services to taxonomists for standard genome sequencing and annotation.</title>
        <authorList>
            <consortium name="The Broad Institute Genomics Platform"/>
            <consortium name="The Broad Institute Genome Sequencing Center for Infectious Disease"/>
            <person name="Wu L."/>
            <person name="Ma J."/>
        </authorList>
    </citation>
    <scope>NUCLEOTIDE SEQUENCE [LARGE SCALE GENOMIC DNA]</scope>
    <source>
        <strain evidence="18">CGMCC 1.15277</strain>
    </source>
</reference>
<evidence type="ECO:0000256" key="2">
    <source>
        <dbReference type="ARBA" id="ARBA00001947"/>
    </source>
</evidence>
<feature type="domain" description="Peptidase M1 membrane alanine aminopeptidase" evidence="14">
    <location>
        <begin position="237"/>
        <end position="449"/>
    </location>
</feature>
<evidence type="ECO:0000256" key="6">
    <source>
        <dbReference type="ARBA" id="ARBA00022438"/>
    </source>
</evidence>
<proteinExistence type="inferred from homology"/>
<dbReference type="InterPro" id="IPR050344">
    <property type="entry name" value="Peptidase_M1_aminopeptidases"/>
</dbReference>
<keyword evidence="7" id="KW-0645">Protease</keyword>
<dbReference type="InterPro" id="IPR024571">
    <property type="entry name" value="ERAP1-like_C_dom"/>
</dbReference>
<comment type="catalytic activity">
    <reaction evidence="1">
        <text>Release of an N-terminal amino acid, Xaa-|-Yaa- from a peptide, amide or arylamide. Xaa is preferably Ala, but may be most amino acids including Pro (slow action). When a terminal hydrophobic residue is followed by a prolyl residue, the two may be released as an intact Xaa-Pro dipeptide.</text>
        <dbReference type="EC" id="3.4.11.2"/>
    </reaction>
</comment>
<dbReference type="Gene3D" id="2.60.40.1730">
    <property type="entry name" value="tricorn interacting facor f3 domain"/>
    <property type="match status" value="1"/>
</dbReference>
<dbReference type="SUPFAM" id="SSF55486">
    <property type="entry name" value="Metalloproteases ('zincins'), catalytic domain"/>
    <property type="match status" value="1"/>
</dbReference>
<keyword evidence="6 17" id="KW-0031">Aminopeptidase</keyword>
<feature type="domain" description="Aminopeptidase N-like N-terminal" evidence="16">
    <location>
        <begin position="39"/>
        <end position="192"/>
    </location>
</feature>
<evidence type="ECO:0000259" key="16">
    <source>
        <dbReference type="Pfam" id="PF17900"/>
    </source>
</evidence>
<evidence type="ECO:0000313" key="18">
    <source>
        <dbReference type="Proteomes" id="UP001596266"/>
    </source>
</evidence>
<evidence type="ECO:0000256" key="12">
    <source>
        <dbReference type="ARBA" id="ARBA00029811"/>
    </source>
</evidence>
<dbReference type="InterPro" id="IPR045357">
    <property type="entry name" value="Aminopeptidase_N-like_N"/>
</dbReference>
<evidence type="ECO:0000256" key="10">
    <source>
        <dbReference type="ARBA" id="ARBA00022833"/>
    </source>
</evidence>
<evidence type="ECO:0000256" key="11">
    <source>
        <dbReference type="ARBA" id="ARBA00023049"/>
    </source>
</evidence>
<evidence type="ECO:0000256" key="5">
    <source>
        <dbReference type="ARBA" id="ARBA00015611"/>
    </source>
</evidence>
<accession>A0ABW1WZW0</accession>
<dbReference type="InterPro" id="IPR042097">
    <property type="entry name" value="Aminopeptidase_N-like_N_sf"/>
</dbReference>
<keyword evidence="8" id="KW-0479">Metal-binding</keyword>
<dbReference type="SUPFAM" id="SSF63737">
    <property type="entry name" value="Leukotriene A4 hydrolase N-terminal domain"/>
    <property type="match status" value="1"/>
</dbReference>
<keyword evidence="9 17" id="KW-0378">Hydrolase</keyword>
<dbReference type="InterPro" id="IPR027268">
    <property type="entry name" value="Peptidase_M4/M1_CTD_sf"/>
</dbReference>
<evidence type="ECO:0000256" key="8">
    <source>
        <dbReference type="ARBA" id="ARBA00022723"/>
    </source>
</evidence>
<evidence type="ECO:0000259" key="15">
    <source>
        <dbReference type="Pfam" id="PF11838"/>
    </source>
</evidence>
<dbReference type="RefSeq" id="WP_343885020.1">
    <property type="nucleotide sequence ID" value="NZ_BAAAKI010000004.1"/>
</dbReference>
<dbReference type="Pfam" id="PF17900">
    <property type="entry name" value="Peptidase_M1_N"/>
    <property type="match status" value="1"/>
</dbReference>
<dbReference type="EC" id="3.4.11.2" evidence="4"/>
<dbReference type="CDD" id="cd09602">
    <property type="entry name" value="M1_APN"/>
    <property type="match status" value="1"/>
</dbReference>
<feature type="domain" description="ERAP1-like C-terminal" evidence="15">
    <location>
        <begin position="534"/>
        <end position="841"/>
    </location>
</feature>
<evidence type="ECO:0000256" key="3">
    <source>
        <dbReference type="ARBA" id="ARBA00010136"/>
    </source>
</evidence>
<keyword evidence="18" id="KW-1185">Reference proteome</keyword>
<comment type="cofactor">
    <cofactor evidence="2">
        <name>Zn(2+)</name>
        <dbReference type="ChEBI" id="CHEBI:29105"/>
    </cofactor>
</comment>
<organism evidence="17 18">
    <name type="scientific">Luteococcus sanguinis</name>
    <dbReference type="NCBI Taxonomy" id="174038"/>
    <lineage>
        <taxon>Bacteria</taxon>
        <taxon>Bacillati</taxon>
        <taxon>Actinomycetota</taxon>
        <taxon>Actinomycetes</taxon>
        <taxon>Propionibacteriales</taxon>
        <taxon>Propionibacteriaceae</taxon>
        <taxon>Luteococcus</taxon>
    </lineage>
</organism>
<dbReference type="Pfam" id="PF11838">
    <property type="entry name" value="ERAP1_C"/>
    <property type="match status" value="1"/>
</dbReference>
<dbReference type="GO" id="GO:0016285">
    <property type="term" value="F:alanyl aminopeptidase activity"/>
    <property type="evidence" value="ECO:0007669"/>
    <property type="project" value="UniProtKB-EC"/>
</dbReference>
<sequence length="857" mass="93139">MTSANLSREEAAQRSASIVVHAYDVIVDVRGATDAAQPMFDTTSTITFDASTADTWLDLLDGEVDSVVVNDEPVEVRYDGARIPLDGLRTDATNVVTVTGRGTYSRSGQGLHRFVDPEDQRTYLYTQYEPADSRRVFANFEQPDLKAVFNLVVLAPEGWTVLGNQPATSVIAAPDGGSRHEFAPTPKLSTYLTVLCAGEWARVAQDAWTSPTGLEVDLGLYSRQSLARFVEADEVLAVTKQGMDWYDANFGTPYPWGKYDQIFVPEYNLGAMENPGCVTFTEQYVFRSAATRAQRQGRANTILHEMAHMWFGDLVTPAWWDDLWLKESFAEFMGAHVSVEATEYEQAWVAFAGRRKAWAYAQDQLPTTHPIVADITDLEAAAQNFDGITYAKGAVVLRQLVAFVGLDNFLAGSRAYFTQHAFSSARLGDLLRALEDVSGRDLGAWSRAWLQTAGPDELVPELLTDGGKIESLAVHQESLDARTGAAVGRPHSLAVGLYRFEGAALLRDELLRVELDGTGTTAVLDAVGLQAPDLVLVNDTDLTYAKVGLDGRSLRTALDHLSALGDPLARALVWSSLWNMTRDARLPVANYLAGVMAHAPAETDSATLTELLGNCWTALSRFLPPQAREELRAAHAQGLLDGLRGATPGSDQQLVWARAVARAAVDDPTLADAVQREFDPTTRTQGLELGTDLRWAGVQALVAQGRMDDGALSAERKLDPSAGGRVQALAAQTSRPDAAVKTAAWQRVHTPRGNSNDEVDALVAGLTVAGQDDLVRGFSEDWFDGLEQTWRSHALEIAQRLVRGLFPPTEDAPELAGAWLAAHPDAPGALRRLVLEGQDQALRARRVRQAQAVLLGA</sequence>
<dbReference type="InterPro" id="IPR014782">
    <property type="entry name" value="Peptidase_M1_dom"/>
</dbReference>
<dbReference type="PRINTS" id="PR00756">
    <property type="entry name" value="ALADIPTASE"/>
</dbReference>
<dbReference type="Pfam" id="PF01433">
    <property type="entry name" value="Peptidase_M1"/>
    <property type="match status" value="1"/>
</dbReference>
<keyword evidence="10" id="KW-0862">Zinc</keyword>
<comment type="caution">
    <text evidence="17">The sequence shown here is derived from an EMBL/GenBank/DDBJ whole genome shotgun (WGS) entry which is preliminary data.</text>
</comment>
<name>A0ABW1WZW0_9ACTN</name>